<dbReference type="AlphaFoldDB" id="A0A7W6FSY7"/>
<dbReference type="InterPro" id="IPR000847">
    <property type="entry name" value="LysR_HTH_N"/>
</dbReference>
<dbReference type="GO" id="GO:0003700">
    <property type="term" value="F:DNA-binding transcription factor activity"/>
    <property type="evidence" value="ECO:0007669"/>
    <property type="project" value="InterPro"/>
</dbReference>
<dbReference type="Gene3D" id="3.40.190.10">
    <property type="entry name" value="Periplasmic binding protein-like II"/>
    <property type="match status" value="2"/>
</dbReference>
<organism evidence="6 7">
    <name type="scientific">Sphingobium jiangsuense</name>
    <dbReference type="NCBI Taxonomy" id="870476"/>
    <lineage>
        <taxon>Bacteria</taxon>
        <taxon>Pseudomonadati</taxon>
        <taxon>Pseudomonadota</taxon>
        <taxon>Alphaproteobacteria</taxon>
        <taxon>Sphingomonadales</taxon>
        <taxon>Sphingomonadaceae</taxon>
        <taxon>Sphingobium</taxon>
    </lineage>
</organism>
<evidence type="ECO:0000256" key="4">
    <source>
        <dbReference type="ARBA" id="ARBA00023163"/>
    </source>
</evidence>
<evidence type="ECO:0000256" key="1">
    <source>
        <dbReference type="ARBA" id="ARBA00009437"/>
    </source>
</evidence>
<dbReference type="Pfam" id="PF00126">
    <property type="entry name" value="HTH_1"/>
    <property type="match status" value="1"/>
</dbReference>
<evidence type="ECO:0000256" key="2">
    <source>
        <dbReference type="ARBA" id="ARBA00023015"/>
    </source>
</evidence>
<dbReference type="Gene3D" id="1.10.10.10">
    <property type="entry name" value="Winged helix-like DNA-binding domain superfamily/Winged helix DNA-binding domain"/>
    <property type="match status" value="1"/>
</dbReference>
<keyword evidence="3 6" id="KW-0238">DNA-binding</keyword>
<dbReference type="GO" id="GO:0003677">
    <property type="term" value="F:DNA binding"/>
    <property type="evidence" value="ECO:0007669"/>
    <property type="project" value="UniProtKB-KW"/>
</dbReference>
<keyword evidence="4" id="KW-0804">Transcription</keyword>
<evidence type="ECO:0000256" key="3">
    <source>
        <dbReference type="ARBA" id="ARBA00023125"/>
    </source>
</evidence>
<evidence type="ECO:0000313" key="7">
    <source>
        <dbReference type="Proteomes" id="UP000571950"/>
    </source>
</evidence>
<dbReference type="InterPro" id="IPR005119">
    <property type="entry name" value="LysR_subst-bd"/>
</dbReference>
<comment type="similarity">
    <text evidence="1">Belongs to the LysR transcriptional regulatory family.</text>
</comment>
<keyword evidence="7" id="KW-1185">Reference proteome</keyword>
<dbReference type="EMBL" id="JACIDT010000027">
    <property type="protein sequence ID" value="MBB3928574.1"/>
    <property type="molecule type" value="Genomic_DNA"/>
</dbReference>
<dbReference type="Pfam" id="PF03466">
    <property type="entry name" value="LysR_substrate"/>
    <property type="match status" value="1"/>
</dbReference>
<dbReference type="InterPro" id="IPR050389">
    <property type="entry name" value="LysR-type_TF"/>
</dbReference>
<sequence length="309" mass="34466">MRFKGLDLNLLVVFEALMETRSVTRTAERIGLTQPATSAALRRLRTYFGDDIVVAVGKRMHPTPFAEMLLPQIQESLRGVERAIATPTSFDPATATRTFRIIASDYIMVAVLVPLGARLSALAPNIRMEIIQPGDTSMAELEQGKVDLLITPEPYLAAWHPSEFLFEEKQVVVGWAGNPIFREGLTEEKFFAAGHVSVAFGSTRVQAFADSHLSHMGRQRRIEVTVTSFASVAWFLQGTSRLAVLHERLARAILDRFDLNCTDVPFPFPRMREMIQFHEARAGDAGLTWLRGQLADTANRIIQETDGNL</sequence>
<name>A0A7W6FSY7_9SPHN</name>
<dbReference type="PROSITE" id="PS50931">
    <property type="entry name" value="HTH_LYSR"/>
    <property type="match status" value="1"/>
</dbReference>
<evidence type="ECO:0000259" key="5">
    <source>
        <dbReference type="PROSITE" id="PS50931"/>
    </source>
</evidence>
<gene>
    <name evidence="6" type="ORF">GGR43_004319</name>
</gene>
<accession>A0A7W6FSY7</accession>
<dbReference type="SUPFAM" id="SSF53850">
    <property type="entry name" value="Periplasmic binding protein-like II"/>
    <property type="match status" value="1"/>
</dbReference>
<reference evidence="6 7" key="1">
    <citation type="submission" date="2020-08" db="EMBL/GenBank/DDBJ databases">
        <title>Genomic Encyclopedia of Type Strains, Phase IV (KMG-IV): sequencing the most valuable type-strain genomes for metagenomic binning, comparative biology and taxonomic classification.</title>
        <authorList>
            <person name="Goeker M."/>
        </authorList>
    </citation>
    <scope>NUCLEOTIDE SEQUENCE [LARGE SCALE GENOMIC DNA]</scope>
    <source>
        <strain evidence="6 7">DSM 26189</strain>
    </source>
</reference>
<comment type="caution">
    <text evidence="6">The sequence shown here is derived from an EMBL/GenBank/DDBJ whole genome shotgun (WGS) entry which is preliminary data.</text>
</comment>
<protein>
    <submittedName>
        <fullName evidence="6">DNA-binding transcriptional LysR family regulator</fullName>
    </submittedName>
</protein>
<proteinExistence type="inferred from homology"/>
<feature type="domain" description="HTH lysR-type" evidence="5">
    <location>
        <begin position="6"/>
        <end position="63"/>
    </location>
</feature>
<dbReference type="PANTHER" id="PTHR30118:SF6">
    <property type="entry name" value="HTH-TYPE TRANSCRIPTIONAL REGULATOR LEUO"/>
    <property type="match status" value="1"/>
</dbReference>
<dbReference type="PANTHER" id="PTHR30118">
    <property type="entry name" value="HTH-TYPE TRANSCRIPTIONAL REGULATOR LEUO-RELATED"/>
    <property type="match status" value="1"/>
</dbReference>
<dbReference type="InterPro" id="IPR036388">
    <property type="entry name" value="WH-like_DNA-bd_sf"/>
</dbReference>
<keyword evidence="2" id="KW-0805">Transcription regulation</keyword>
<dbReference type="InterPro" id="IPR036390">
    <property type="entry name" value="WH_DNA-bd_sf"/>
</dbReference>
<dbReference type="Proteomes" id="UP000571950">
    <property type="component" value="Unassembled WGS sequence"/>
</dbReference>
<dbReference type="SUPFAM" id="SSF46785">
    <property type="entry name" value="Winged helix' DNA-binding domain"/>
    <property type="match status" value="1"/>
</dbReference>
<dbReference type="RefSeq" id="WP_188073847.1">
    <property type="nucleotide sequence ID" value="NZ_BSPS01000038.1"/>
</dbReference>
<evidence type="ECO:0000313" key="6">
    <source>
        <dbReference type="EMBL" id="MBB3928574.1"/>
    </source>
</evidence>